<dbReference type="InterPro" id="IPR001841">
    <property type="entry name" value="Znf_RING"/>
</dbReference>
<evidence type="ECO:0000313" key="15">
    <source>
        <dbReference type="EMBL" id="EOA26148.1"/>
    </source>
</evidence>
<dbReference type="eggNOG" id="KOG1571">
    <property type="taxonomic scope" value="Eukaryota"/>
</dbReference>
<dbReference type="GO" id="GO:0008270">
    <property type="term" value="F:zinc ion binding"/>
    <property type="evidence" value="ECO:0007669"/>
    <property type="project" value="UniProtKB-KW"/>
</dbReference>
<dbReference type="Gene3D" id="3.30.40.10">
    <property type="entry name" value="Zinc/RING finger domain, C3HC4 (zinc finger)"/>
    <property type="match status" value="1"/>
</dbReference>
<dbReference type="GO" id="GO:0016567">
    <property type="term" value="P:protein ubiquitination"/>
    <property type="evidence" value="ECO:0007669"/>
    <property type="project" value="InterPro"/>
</dbReference>
<evidence type="ECO:0000256" key="10">
    <source>
        <dbReference type="ARBA" id="ARBA00022989"/>
    </source>
</evidence>
<dbReference type="GO" id="GO:0016020">
    <property type="term" value="C:membrane"/>
    <property type="evidence" value="ECO:0007669"/>
    <property type="project" value="UniProtKB-SubCell"/>
</dbReference>
<keyword evidence="6" id="KW-0479">Metal-binding</keyword>
<comment type="subcellular location">
    <subcellularLocation>
        <location evidence="2">Membrane</location>
        <topology evidence="2">Multi-pass membrane protein</topology>
    </subcellularLocation>
</comment>
<evidence type="ECO:0000256" key="8">
    <source>
        <dbReference type="ARBA" id="ARBA00022786"/>
    </source>
</evidence>
<dbReference type="SUPFAM" id="SSF57850">
    <property type="entry name" value="RING/U-box"/>
    <property type="match status" value="1"/>
</dbReference>
<evidence type="ECO:0000313" key="16">
    <source>
        <dbReference type="Proteomes" id="UP000029121"/>
    </source>
</evidence>
<sequence length="320" mass="36015">MIQLGGLACCLSGSFLDYLSKIPASFVKSVTRVRHIKDLEQLVPLESKVVAVSGIVGSETPLKCKHSDMLCVFIEETAQQLFLKRNWMFSWVPDCNWMVPITKEVPWYLDDGTGRVNVEANKVRCFELKVGSKVFQESEPSSECHRGLEMLGVLRTERVLPIGTSVTIIGEAVKDSIGGFTIQESKEVPFFVSSLPFDELISSFGKWSRKLKYASIGFTVVGVVLILKPVVDYMLERRRRRLLRKRVADAAVKRAKLVTRGLEAQDGDLLDLCVICLEHKNDAAFVRCGHMCCCSICSLHVKTCPLCRRPIEQVLRIYRL</sequence>
<dbReference type="InterPro" id="IPR044231">
    <property type="entry name" value="SP1/SPL1"/>
</dbReference>
<keyword evidence="16" id="KW-1185">Reference proteome</keyword>
<evidence type="ECO:0000256" key="3">
    <source>
        <dbReference type="ARBA" id="ARBA00012483"/>
    </source>
</evidence>
<dbReference type="AlphaFoldDB" id="R0HQB7"/>
<evidence type="ECO:0000256" key="4">
    <source>
        <dbReference type="ARBA" id="ARBA00022679"/>
    </source>
</evidence>
<keyword evidence="8" id="KW-0833">Ubl conjugation pathway</keyword>
<keyword evidence="11 13" id="KW-0472">Membrane</keyword>
<evidence type="ECO:0000256" key="13">
    <source>
        <dbReference type="SAM" id="Phobius"/>
    </source>
</evidence>
<evidence type="ECO:0000256" key="11">
    <source>
        <dbReference type="ARBA" id="ARBA00023136"/>
    </source>
</evidence>
<dbReference type="InterPro" id="IPR022170">
    <property type="entry name" value="MUL1-like"/>
</dbReference>
<proteinExistence type="predicted"/>
<dbReference type="InterPro" id="IPR013083">
    <property type="entry name" value="Znf_RING/FYVE/PHD"/>
</dbReference>
<protein>
    <recommendedName>
        <fullName evidence="3">RING-type E3 ubiquitin transferase</fullName>
        <ecNumber evidence="3">2.3.2.27</ecNumber>
    </recommendedName>
</protein>
<name>R0HQB7_9BRAS</name>
<accession>R0HQB7</accession>
<dbReference type="EC" id="2.3.2.27" evidence="3"/>
<dbReference type="PROSITE" id="PS50089">
    <property type="entry name" value="ZF_RING_2"/>
    <property type="match status" value="1"/>
</dbReference>
<dbReference type="EMBL" id="KB870809">
    <property type="protein sequence ID" value="EOA26148.1"/>
    <property type="molecule type" value="Genomic_DNA"/>
</dbReference>
<keyword evidence="7 12" id="KW-0863">Zinc-finger</keyword>
<keyword evidence="5 13" id="KW-0812">Transmembrane</keyword>
<evidence type="ECO:0000256" key="1">
    <source>
        <dbReference type="ARBA" id="ARBA00000900"/>
    </source>
</evidence>
<keyword evidence="9" id="KW-0862">Zinc</keyword>
<evidence type="ECO:0000256" key="9">
    <source>
        <dbReference type="ARBA" id="ARBA00022833"/>
    </source>
</evidence>
<evidence type="ECO:0000256" key="5">
    <source>
        <dbReference type="ARBA" id="ARBA00022692"/>
    </source>
</evidence>
<dbReference type="GO" id="GO:0061630">
    <property type="term" value="F:ubiquitin protein ligase activity"/>
    <property type="evidence" value="ECO:0007669"/>
    <property type="project" value="UniProtKB-EC"/>
</dbReference>
<evidence type="ECO:0000256" key="12">
    <source>
        <dbReference type="PROSITE-ProRule" id="PRU00175"/>
    </source>
</evidence>
<dbReference type="PANTHER" id="PTHR47568">
    <property type="match status" value="1"/>
</dbReference>
<organism evidence="15 16">
    <name type="scientific">Capsella rubella</name>
    <dbReference type="NCBI Taxonomy" id="81985"/>
    <lineage>
        <taxon>Eukaryota</taxon>
        <taxon>Viridiplantae</taxon>
        <taxon>Streptophyta</taxon>
        <taxon>Embryophyta</taxon>
        <taxon>Tracheophyta</taxon>
        <taxon>Spermatophyta</taxon>
        <taxon>Magnoliopsida</taxon>
        <taxon>eudicotyledons</taxon>
        <taxon>Gunneridae</taxon>
        <taxon>Pentapetalae</taxon>
        <taxon>rosids</taxon>
        <taxon>malvids</taxon>
        <taxon>Brassicales</taxon>
        <taxon>Brassicaceae</taxon>
        <taxon>Camelineae</taxon>
        <taxon>Capsella</taxon>
    </lineage>
</organism>
<reference evidence="16" key="1">
    <citation type="journal article" date="2013" name="Nat. Genet.">
        <title>The Capsella rubella genome and the genomic consequences of rapid mating system evolution.</title>
        <authorList>
            <person name="Slotte T."/>
            <person name="Hazzouri K.M."/>
            <person name="Agren J.A."/>
            <person name="Koenig D."/>
            <person name="Maumus F."/>
            <person name="Guo Y.L."/>
            <person name="Steige K."/>
            <person name="Platts A.E."/>
            <person name="Escobar J.S."/>
            <person name="Newman L.K."/>
            <person name="Wang W."/>
            <person name="Mandakova T."/>
            <person name="Vello E."/>
            <person name="Smith L.M."/>
            <person name="Henz S.R."/>
            <person name="Steffen J."/>
            <person name="Takuno S."/>
            <person name="Brandvain Y."/>
            <person name="Coop G."/>
            <person name="Andolfatto P."/>
            <person name="Hu T.T."/>
            <person name="Blanchette M."/>
            <person name="Clark R.M."/>
            <person name="Quesneville H."/>
            <person name="Nordborg M."/>
            <person name="Gaut B.S."/>
            <person name="Lysak M.A."/>
            <person name="Jenkins J."/>
            <person name="Grimwood J."/>
            <person name="Chapman J."/>
            <person name="Prochnik S."/>
            <person name="Shu S."/>
            <person name="Rokhsar D."/>
            <person name="Schmutz J."/>
            <person name="Weigel D."/>
            <person name="Wright S.I."/>
        </authorList>
    </citation>
    <scope>NUCLEOTIDE SEQUENCE [LARGE SCALE GENOMIC DNA]</scope>
    <source>
        <strain evidence="16">cv. Monte Gargano</strain>
    </source>
</reference>
<keyword evidence="4" id="KW-0808">Transferase</keyword>
<dbReference type="Pfam" id="PF12483">
    <property type="entry name" value="GIDE"/>
    <property type="match status" value="1"/>
</dbReference>
<dbReference type="PANTHER" id="PTHR47568:SF2">
    <property type="entry name" value="E3 UBIQUITIN-PROTEIN LIGASE SP1-RELATED"/>
    <property type="match status" value="1"/>
</dbReference>
<evidence type="ECO:0000259" key="14">
    <source>
        <dbReference type="PROSITE" id="PS50089"/>
    </source>
</evidence>
<feature type="transmembrane region" description="Helical" evidence="13">
    <location>
        <begin position="213"/>
        <end position="235"/>
    </location>
</feature>
<evidence type="ECO:0000256" key="2">
    <source>
        <dbReference type="ARBA" id="ARBA00004141"/>
    </source>
</evidence>
<keyword evidence="10 13" id="KW-1133">Transmembrane helix</keyword>
<feature type="domain" description="RING-type" evidence="14">
    <location>
        <begin position="273"/>
        <end position="308"/>
    </location>
</feature>
<dbReference type="STRING" id="81985.R0HQB7"/>
<comment type="catalytic activity">
    <reaction evidence="1">
        <text>S-ubiquitinyl-[E2 ubiquitin-conjugating enzyme]-L-cysteine + [acceptor protein]-L-lysine = [E2 ubiquitin-conjugating enzyme]-L-cysteine + N(6)-ubiquitinyl-[acceptor protein]-L-lysine.</text>
        <dbReference type="EC" id="2.3.2.27"/>
    </reaction>
</comment>
<evidence type="ECO:0000256" key="7">
    <source>
        <dbReference type="ARBA" id="ARBA00022771"/>
    </source>
</evidence>
<evidence type="ECO:0000256" key="6">
    <source>
        <dbReference type="ARBA" id="ARBA00022723"/>
    </source>
</evidence>
<dbReference type="Proteomes" id="UP000029121">
    <property type="component" value="Unassembled WGS sequence"/>
</dbReference>
<gene>
    <name evidence="15" type="ORF">CARUB_v10019584mg</name>
</gene>
<dbReference type="Pfam" id="PF13920">
    <property type="entry name" value="zf-C3HC4_3"/>
    <property type="match status" value="1"/>
</dbReference>